<feature type="domain" description="DUF4209" evidence="1">
    <location>
        <begin position="152"/>
        <end position="244"/>
    </location>
</feature>
<dbReference type="Proteomes" id="UP001431209">
    <property type="component" value="Unassembled WGS sequence"/>
</dbReference>
<evidence type="ECO:0000313" key="2">
    <source>
        <dbReference type="EMBL" id="KAL0476526.1"/>
    </source>
</evidence>
<dbReference type="Pfam" id="PF13910">
    <property type="entry name" value="DUF4209"/>
    <property type="match status" value="1"/>
</dbReference>
<keyword evidence="3" id="KW-1185">Reference proteome</keyword>
<gene>
    <name evidence="2" type="ORF">AKO1_004490</name>
</gene>
<dbReference type="EMBL" id="JAOPGA020000055">
    <property type="protein sequence ID" value="KAL0476526.1"/>
    <property type="molecule type" value="Genomic_DNA"/>
</dbReference>
<dbReference type="InterPro" id="IPR039635">
    <property type="entry name" value="ERMARD"/>
</dbReference>
<accession>A0AAW2YHP8</accession>
<evidence type="ECO:0000259" key="1">
    <source>
        <dbReference type="Pfam" id="PF13910"/>
    </source>
</evidence>
<dbReference type="PANTHER" id="PTHR31701">
    <property type="entry name" value="ENDOPLASMIC RETICULUM MEMBRANE-ASSOCIATED RNA DEGRADATION PROTEIN"/>
    <property type="match status" value="1"/>
</dbReference>
<comment type="caution">
    <text evidence="2">The sequence shown here is derived from an EMBL/GenBank/DDBJ whole genome shotgun (WGS) entry which is preliminary data.</text>
</comment>
<dbReference type="InterPro" id="IPR025209">
    <property type="entry name" value="DUF4209"/>
</dbReference>
<reference evidence="2 3" key="1">
    <citation type="submission" date="2024-03" db="EMBL/GenBank/DDBJ databases">
        <title>The Acrasis kona genome and developmental transcriptomes reveal deep origins of eukaryotic multicellular pathways.</title>
        <authorList>
            <person name="Sheikh S."/>
            <person name="Fu C.-J."/>
            <person name="Brown M.W."/>
            <person name="Baldauf S.L."/>
        </authorList>
    </citation>
    <scope>NUCLEOTIDE SEQUENCE [LARGE SCALE GENOMIC DNA]</scope>
    <source>
        <strain evidence="2 3">ATCC MYA-3509</strain>
    </source>
</reference>
<proteinExistence type="predicted"/>
<protein>
    <submittedName>
        <fullName evidence="2">ER membrane-associated RNA degradation protein</fullName>
    </submittedName>
</protein>
<organism evidence="2 3">
    <name type="scientific">Acrasis kona</name>
    <dbReference type="NCBI Taxonomy" id="1008807"/>
    <lineage>
        <taxon>Eukaryota</taxon>
        <taxon>Discoba</taxon>
        <taxon>Heterolobosea</taxon>
        <taxon>Tetramitia</taxon>
        <taxon>Eutetramitia</taxon>
        <taxon>Acrasidae</taxon>
        <taxon>Acrasis</taxon>
    </lineage>
</organism>
<sequence length="657" mass="76627">MHEVNTHPLEKEWCLAFSRYRNLEELSTSLSQKVYQLLLSEQISHVHENFLDENGLIHWNSLTKSKITNNDSTQDEDVLFQLASKFIQRASHSIHAQIFKNQSCNNLKRYLNDPDLYFILTNANIDIFKMFLNSYETCSPLVCFQVIVPFLERGLQDLIFNYLIMTDPELNLIKVKEKIPNKLNDLFVIPELNKVLGQDVVFLLRAFIGPLNGFNLRNITIHGFITPNEFRPCYTTFLLVLFMSVSKLTSKYFSGYHYKYREWFKCEYSEPNILMNSEAVSMVKQDFIDLFSSSMFVLPQWRVVWSEAIDLYEQQKYFHFLVAIFPLLEHSLRRVYVCSNGTQSALLTADKNTLYTTLDILLDTRGSNKIFEEIGAPLCNYLFDLFIWTDSEIRIRDHVSHGNVDPLCISHDIAHHVLLVALALCDKYNVSKKPCYIAEKCTRYILDEYKPLYHPKSVLINNIFRVEVQLNHFDGFVSQVDENNITINDSVQALSVEIHKRLDLLKDIRNQHGTRMIFDVHLPEKELKKYTVCNKIIIHVMNCCMMLEKKYLELNHKIKDRSAWKRDRKAFEFLTSVLNSFVSFFKLLLSLVEFCAATSEKESLALSVWNGSGAIESSISDNNFTRSFEIMLAMIVPQPNHITYRALTKRQALQMFI</sequence>
<name>A0AAW2YHP8_9EUKA</name>
<evidence type="ECO:0000313" key="3">
    <source>
        <dbReference type="Proteomes" id="UP001431209"/>
    </source>
</evidence>
<dbReference type="AlphaFoldDB" id="A0AAW2YHP8"/>
<dbReference type="PANTHER" id="PTHR31701:SF2">
    <property type="entry name" value="ENDOPLASMIC RETICULUM MEMBRANE-ASSOCIATED RNA DEGRADATION PROTEIN"/>
    <property type="match status" value="1"/>
</dbReference>